<keyword evidence="5 8" id="KW-1133">Transmembrane helix</keyword>
<evidence type="ECO:0000256" key="6">
    <source>
        <dbReference type="ARBA" id="ARBA00023034"/>
    </source>
</evidence>
<comment type="caution">
    <text evidence="10">The sequence shown here is derived from an EMBL/GenBank/DDBJ whole genome shotgun (WGS) entry which is preliminary data.</text>
</comment>
<name>A0ABP0VHE4_9BRYO</name>
<evidence type="ECO:0000256" key="8">
    <source>
        <dbReference type="SAM" id="Phobius"/>
    </source>
</evidence>
<feature type="transmembrane region" description="Helical" evidence="8">
    <location>
        <begin position="130"/>
        <end position="149"/>
    </location>
</feature>
<dbReference type="EMBL" id="CAXAQS010000809">
    <property type="protein sequence ID" value="CAK9253288.1"/>
    <property type="molecule type" value="Genomic_DNA"/>
</dbReference>
<dbReference type="PANTHER" id="PTHR12892:SF11">
    <property type="entry name" value="POST-GPI ATTACHMENT TO PROTEINS FACTOR 2"/>
    <property type="match status" value="1"/>
</dbReference>
<feature type="transmembrane region" description="Helical" evidence="8">
    <location>
        <begin position="161"/>
        <end position="177"/>
    </location>
</feature>
<feature type="domain" description="CWH43-like N-terminal" evidence="9">
    <location>
        <begin position="21"/>
        <end position="216"/>
    </location>
</feature>
<comment type="similarity">
    <text evidence="2">Belongs to the PGAP2 family.</text>
</comment>
<feature type="non-terminal residue" evidence="10">
    <location>
        <position position="232"/>
    </location>
</feature>
<sequence length="232" mass="26586">MNYKPLSGSTESSISVKISLSTIAIITVCLPLFAFIYCIIWSLLYNFHSSTSTHCGVNNYLPSISSAIGSFSPQKYVWRLSIALHSTPRYLLAFLYFIKFKSLTILLLNIIEITSLVGLTFISSIENYPIHSKCFVLFMISALVGMFSHLRKSQKSSMRKYMAITNITAGVFAVYFFTRHNWYCETGVYTLFALSEYLVVLSNMLFHFQAYYDFNQTNLCIVSNRYQFVDSF</sequence>
<gene>
    <name evidence="10" type="ORF">CSSPJE1EN1_LOCUS28666</name>
</gene>
<keyword evidence="6" id="KW-0333">Golgi apparatus</keyword>
<evidence type="ECO:0000256" key="7">
    <source>
        <dbReference type="ARBA" id="ARBA00023136"/>
    </source>
</evidence>
<evidence type="ECO:0000256" key="1">
    <source>
        <dbReference type="ARBA" id="ARBA00004653"/>
    </source>
</evidence>
<evidence type="ECO:0000259" key="9">
    <source>
        <dbReference type="Pfam" id="PF10277"/>
    </source>
</evidence>
<keyword evidence="3" id="KW-0337">GPI-anchor biosynthesis</keyword>
<reference evidence="10" key="1">
    <citation type="submission" date="2024-02" db="EMBL/GenBank/DDBJ databases">
        <authorList>
            <consortium name="ELIXIR-Norway"/>
            <consortium name="Elixir Norway"/>
        </authorList>
    </citation>
    <scope>NUCLEOTIDE SEQUENCE</scope>
</reference>
<keyword evidence="11" id="KW-1185">Reference proteome</keyword>
<feature type="transmembrane region" description="Helical" evidence="8">
    <location>
        <begin position="20"/>
        <end position="44"/>
    </location>
</feature>
<proteinExistence type="inferred from homology"/>
<protein>
    <recommendedName>
        <fullName evidence="9">CWH43-like N-terminal domain-containing protein</fullName>
    </recommendedName>
</protein>
<dbReference type="InterPro" id="IPR039545">
    <property type="entry name" value="PGAP2"/>
</dbReference>
<feature type="transmembrane region" description="Helical" evidence="8">
    <location>
        <begin position="189"/>
        <end position="206"/>
    </location>
</feature>
<comment type="subcellular location">
    <subcellularLocation>
        <location evidence="1">Golgi apparatus membrane</location>
        <topology evidence="1">Multi-pass membrane protein</topology>
    </subcellularLocation>
</comment>
<dbReference type="InterPro" id="IPR019402">
    <property type="entry name" value="CWH43_N"/>
</dbReference>
<dbReference type="Proteomes" id="UP001497444">
    <property type="component" value="Unassembled WGS sequence"/>
</dbReference>
<evidence type="ECO:0000256" key="2">
    <source>
        <dbReference type="ARBA" id="ARBA00007414"/>
    </source>
</evidence>
<organism evidence="10 11">
    <name type="scientific">Sphagnum jensenii</name>
    <dbReference type="NCBI Taxonomy" id="128206"/>
    <lineage>
        <taxon>Eukaryota</taxon>
        <taxon>Viridiplantae</taxon>
        <taxon>Streptophyta</taxon>
        <taxon>Embryophyta</taxon>
        <taxon>Bryophyta</taxon>
        <taxon>Sphagnophytina</taxon>
        <taxon>Sphagnopsida</taxon>
        <taxon>Sphagnales</taxon>
        <taxon>Sphagnaceae</taxon>
        <taxon>Sphagnum</taxon>
    </lineage>
</organism>
<accession>A0ABP0VHE4</accession>
<dbReference type="PANTHER" id="PTHR12892">
    <property type="entry name" value="FGF RECEPTOR ACTIVATING PROTEIN 1"/>
    <property type="match status" value="1"/>
</dbReference>
<keyword evidence="7 8" id="KW-0472">Membrane</keyword>
<evidence type="ECO:0000256" key="3">
    <source>
        <dbReference type="ARBA" id="ARBA00022502"/>
    </source>
</evidence>
<evidence type="ECO:0000256" key="5">
    <source>
        <dbReference type="ARBA" id="ARBA00022989"/>
    </source>
</evidence>
<evidence type="ECO:0000313" key="11">
    <source>
        <dbReference type="Proteomes" id="UP001497444"/>
    </source>
</evidence>
<dbReference type="Pfam" id="PF10277">
    <property type="entry name" value="Frag1"/>
    <property type="match status" value="1"/>
</dbReference>
<evidence type="ECO:0000313" key="10">
    <source>
        <dbReference type="EMBL" id="CAK9253288.1"/>
    </source>
</evidence>
<keyword evidence="4 8" id="KW-0812">Transmembrane</keyword>
<evidence type="ECO:0000256" key="4">
    <source>
        <dbReference type="ARBA" id="ARBA00022692"/>
    </source>
</evidence>